<evidence type="ECO:0000313" key="10">
    <source>
        <dbReference type="Proteomes" id="UP000030755"/>
    </source>
</evidence>
<dbReference type="Gene3D" id="3.30.70.2460">
    <property type="entry name" value="Rad4, beta-hairpin domain BHD3"/>
    <property type="match status" value="1"/>
</dbReference>
<dbReference type="SMART" id="SM01031">
    <property type="entry name" value="BHD_2"/>
    <property type="match status" value="1"/>
</dbReference>
<dbReference type="STRING" id="988480.A0A075B0T9"/>
<evidence type="ECO:0000313" key="9">
    <source>
        <dbReference type="EMBL" id="EPZ36101.1"/>
    </source>
</evidence>
<feature type="domain" description="Rad4 beta-hairpin" evidence="8">
    <location>
        <begin position="390"/>
        <end position="464"/>
    </location>
</feature>
<dbReference type="Pfam" id="PF10405">
    <property type="entry name" value="BHD_3"/>
    <property type="match status" value="1"/>
</dbReference>
<keyword evidence="5" id="KW-0539">Nucleus</keyword>
<dbReference type="SUPFAM" id="SSF54001">
    <property type="entry name" value="Cysteine proteinases"/>
    <property type="match status" value="1"/>
</dbReference>
<accession>A0A075B0T9</accession>
<dbReference type="Gene3D" id="2.20.20.110">
    <property type="entry name" value="Rad4, beta-hairpin domain BHD1"/>
    <property type="match status" value="1"/>
</dbReference>
<dbReference type="OrthoDB" id="300780at2759"/>
<keyword evidence="3" id="KW-0227">DNA damage</keyword>
<proteinExistence type="inferred from homology"/>
<dbReference type="OMA" id="DINENEC"/>
<dbReference type="SMART" id="SM01032">
    <property type="entry name" value="BHD_3"/>
    <property type="match status" value="1"/>
</dbReference>
<dbReference type="GO" id="GO:0003697">
    <property type="term" value="F:single-stranded DNA binding"/>
    <property type="evidence" value="ECO:0007669"/>
    <property type="project" value="TreeGrafter"/>
</dbReference>
<dbReference type="InterPro" id="IPR042488">
    <property type="entry name" value="Rad4_BHD3_sf"/>
</dbReference>
<dbReference type="EMBL" id="KE560662">
    <property type="protein sequence ID" value="EPZ36101.1"/>
    <property type="molecule type" value="Genomic_DNA"/>
</dbReference>
<dbReference type="Pfam" id="PF10403">
    <property type="entry name" value="BHD_1"/>
    <property type="match status" value="1"/>
</dbReference>
<evidence type="ECO:0000256" key="5">
    <source>
        <dbReference type="ARBA" id="ARBA00023242"/>
    </source>
</evidence>
<evidence type="ECO:0000259" key="6">
    <source>
        <dbReference type="SMART" id="SM01030"/>
    </source>
</evidence>
<sequence length="505" mass="59498">MSSDEEVWDEINVEDKIINTDTLKDTNLHPETVNVEITNETKRISPQQRLMRRIVHRVHFMCLFVHYKKFNMQLNSSLHKSHLLSILPESFLNVKHLEPKEMAVYLKLLSRYLHSVFKIESLDDEEPLGLLEAFQQRKVYEDQFVAFFVIIMRSLGLKCRFVVSFNPVSYKSTSHITNPKKRIKLDETSLMEYPLIWAEVLNEFDKRWIHGAVKDITVRYCAYYGARTVKLRTEERLWDYMLSLNKKFYVKPEDKLENEEFLERQRNETLPTTKTGFKNHPLYVLESQIRQNQAIYPKTPVFGLFNGESVYSRSNLKSKEAWLKEARVVRDGEIAIKTVKARTLKKKAASEELADNDTCPLYGIWQTGPYVPPKVVDVNHVYFLVAQGKVPRNEFGNLYVFRPEMVPDDCCHIPYKGIDKIAKKLDIDYVDAVVRFEFNRGRSFPVLEGIIVLEKHRDILFEAYEQVENHKVQSHFEEIQGKVINRWSRLIKKLIIRDRVNKLYA</sequence>
<dbReference type="Gene3D" id="3.90.260.10">
    <property type="entry name" value="Transglutaminase-like"/>
    <property type="match status" value="1"/>
</dbReference>
<feature type="domain" description="Rad4 beta-hairpin" evidence="7">
    <location>
        <begin position="316"/>
        <end position="373"/>
    </location>
</feature>
<evidence type="ECO:0000259" key="8">
    <source>
        <dbReference type="SMART" id="SM01032"/>
    </source>
</evidence>
<dbReference type="GO" id="GO:0006289">
    <property type="term" value="P:nucleotide-excision repair"/>
    <property type="evidence" value="ECO:0007669"/>
    <property type="project" value="InterPro"/>
</dbReference>
<reference evidence="9 10" key="1">
    <citation type="journal article" date="2013" name="Curr. Biol.">
        <title>Shared signatures of parasitism and phylogenomics unite Cryptomycota and microsporidia.</title>
        <authorList>
            <person name="James T.Y."/>
            <person name="Pelin A."/>
            <person name="Bonen L."/>
            <person name="Ahrendt S."/>
            <person name="Sain D."/>
            <person name="Corradi N."/>
            <person name="Stajich J.E."/>
        </authorList>
    </citation>
    <scope>NUCLEOTIDE SEQUENCE [LARGE SCALE GENOMIC DNA]</scope>
    <source>
        <strain evidence="9 10">CSF55</strain>
    </source>
</reference>
<dbReference type="GO" id="GO:0003684">
    <property type="term" value="F:damaged DNA binding"/>
    <property type="evidence" value="ECO:0007669"/>
    <property type="project" value="InterPro"/>
</dbReference>
<feature type="domain" description="Rad4 beta-hairpin" evidence="6">
    <location>
        <begin position="266"/>
        <end position="317"/>
    </location>
</feature>
<evidence type="ECO:0000256" key="2">
    <source>
        <dbReference type="ARBA" id="ARBA00009525"/>
    </source>
</evidence>
<dbReference type="HOGENOM" id="CLU_026889_1_0_1"/>
<dbReference type="SMART" id="SM01030">
    <property type="entry name" value="BHD_1"/>
    <property type="match status" value="1"/>
</dbReference>
<organism evidence="9 10">
    <name type="scientific">Rozella allomycis (strain CSF55)</name>
    <dbReference type="NCBI Taxonomy" id="988480"/>
    <lineage>
        <taxon>Eukaryota</taxon>
        <taxon>Fungi</taxon>
        <taxon>Fungi incertae sedis</taxon>
        <taxon>Cryptomycota</taxon>
        <taxon>Cryptomycota incertae sedis</taxon>
        <taxon>Rozella</taxon>
    </lineage>
</organism>
<dbReference type="PANTHER" id="PTHR12135:SF0">
    <property type="entry name" value="DNA REPAIR PROTEIN COMPLEMENTING XP-C CELLS"/>
    <property type="match status" value="1"/>
</dbReference>
<evidence type="ECO:0000256" key="4">
    <source>
        <dbReference type="ARBA" id="ARBA00023204"/>
    </source>
</evidence>
<dbReference type="InterPro" id="IPR018327">
    <property type="entry name" value="BHD_2"/>
</dbReference>
<dbReference type="InterPro" id="IPR004583">
    <property type="entry name" value="DNA_repair_Rad4"/>
</dbReference>
<dbReference type="GO" id="GO:0000111">
    <property type="term" value="C:nucleotide-excision repair factor 2 complex"/>
    <property type="evidence" value="ECO:0007669"/>
    <property type="project" value="TreeGrafter"/>
</dbReference>
<dbReference type="Pfam" id="PF10404">
    <property type="entry name" value="BHD_2"/>
    <property type="match status" value="1"/>
</dbReference>
<keyword evidence="10" id="KW-1185">Reference proteome</keyword>
<evidence type="ECO:0000259" key="7">
    <source>
        <dbReference type="SMART" id="SM01031"/>
    </source>
</evidence>
<dbReference type="FunFam" id="3.30.70.2460:FF:000001">
    <property type="entry name" value="DNA repair protein Rad4 family"/>
    <property type="match status" value="1"/>
</dbReference>
<dbReference type="GO" id="GO:0005737">
    <property type="term" value="C:cytoplasm"/>
    <property type="evidence" value="ECO:0007669"/>
    <property type="project" value="TreeGrafter"/>
</dbReference>
<dbReference type="Proteomes" id="UP000030755">
    <property type="component" value="Unassembled WGS sequence"/>
</dbReference>
<protein>
    <submittedName>
        <fullName evidence="9">Rad4 beta-hairpin 3 domain-containing protein</fullName>
    </submittedName>
</protein>
<dbReference type="InterPro" id="IPR036985">
    <property type="entry name" value="Transglutaminase-like_sf"/>
</dbReference>
<dbReference type="InterPro" id="IPR018328">
    <property type="entry name" value="Rad4_beta-hairpin_dom3"/>
</dbReference>
<dbReference type="AlphaFoldDB" id="A0A075B0T9"/>
<gene>
    <name evidence="9" type="ORF">O9G_003673</name>
</gene>
<comment type="subcellular location">
    <subcellularLocation>
        <location evidence="1">Nucleus</location>
    </subcellularLocation>
</comment>
<evidence type="ECO:0000256" key="1">
    <source>
        <dbReference type="ARBA" id="ARBA00004123"/>
    </source>
</evidence>
<dbReference type="InterPro" id="IPR018326">
    <property type="entry name" value="Rad4_beta-hairpin_dom1"/>
</dbReference>
<dbReference type="GO" id="GO:0071942">
    <property type="term" value="C:XPC complex"/>
    <property type="evidence" value="ECO:0007669"/>
    <property type="project" value="TreeGrafter"/>
</dbReference>
<dbReference type="GO" id="GO:0006298">
    <property type="term" value="P:mismatch repair"/>
    <property type="evidence" value="ECO:0007669"/>
    <property type="project" value="TreeGrafter"/>
</dbReference>
<comment type="similarity">
    <text evidence="2">Belongs to the XPC family.</text>
</comment>
<evidence type="ECO:0000256" key="3">
    <source>
        <dbReference type="ARBA" id="ARBA00022763"/>
    </source>
</evidence>
<dbReference type="PANTHER" id="PTHR12135">
    <property type="entry name" value="DNA REPAIR PROTEIN XP-C / RAD4"/>
    <property type="match status" value="1"/>
</dbReference>
<keyword evidence="4" id="KW-0234">DNA repair</keyword>
<name>A0A075B0T9_ROZAC</name>
<dbReference type="InterPro" id="IPR038765">
    <property type="entry name" value="Papain-like_cys_pep_sf"/>
</dbReference>